<organism evidence="2 3">
    <name type="scientific">Pseudoneurospora amorphoporcata</name>
    <dbReference type="NCBI Taxonomy" id="241081"/>
    <lineage>
        <taxon>Eukaryota</taxon>
        <taxon>Fungi</taxon>
        <taxon>Dikarya</taxon>
        <taxon>Ascomycota</taxon>
        <taxon>Pezizomycotina</taxon>
        <taxon>Sordariomycetes</taxon>
        <taxon>Sordariomycetidae</taxon>
        <taxon>Sordariales</taxon>
        <taxon>Sordariaceae</taxon>
        <taxon>Pseudoneurospora</taxon>
    </lineage>
</organism>
<evidence type="ECO:0000256" key="1">
    <source>
        <dbReference type="SAM" id="MobiDB-lite"/>
    </source>
</evidence>
<protein>
    <submittedName>
        <fullName evidence="2">Uncharacterized protein</fullName>
    </submittedName>
</protein>
<gene>
    <name evidence="2" type="ORF">QBC32DRAFT_69591</name>
</gene>
<reference evidence="2" key="1">
    <citation type="journal article" date="2023" name="Mol. Phylogenet. Evol.">
        <title>Genome-scale phylogeny and comparative genomics of the fungal order Sordariales.</title>
        <authorList>
            <person name="Hensen N."/>
            <person name="Bonometti L."/>
            <person name="Westerberg I."/>
            <person name="Brannstrom I.O."/>
            <person name="Guillou S."/>
            <person name="Cros-Aarteil S."/>
            <person name="Calhoun S."/>
            <person name="Haridas S."/>
            <person name="Kuo A."/>
            <person name="Mondo S."/>
            <person name="Pangilinan J."/>
            <person name="Riley R."/>
            <person name="LaButti K."/>
            <person name="Andreopoulos B."/>
            <person name="Lipzen A."/>
            <person name="Chen C."/>
            <person name="Yan M."/>
            <person name="Daum C."/>
            <person name="Ng V."/>
            <person name="Clum A."/>
            <person name="Steindorff A."/>
            <person name="Ohm R.A."/>
            <person name="Martin F."/>
            <person name="Silar P."/>
            <person name="Natvig D.O."/>
            <person name="Lalanne C."/>
            <person name="Gautier V."/>
            <person name="Ament-Velasquez S.L."/>
            <person name="Kruys A."/>
            <person name="Hutchinson M.I."/>
            <person name="Powell A.J."/>
            <person name="Barry K."/>
            <person name="Miller A.N."/>
            <person name="Grigoriev I.V."/>
            <person name="Debuchy R."/>
            <person name="Gladieux P."/>
            <person name="Hiltunen Thoren M."/>
            <person name="Johannesson H."/>
        </authorList>
    </citation>
    <scope>NUCLEOTIDE SEQUENCE</scope>
    <source>
        <strain evidence="2">CBS 626.80</strain>
    </source>
</reference>
<accession>A0AAN6SBX0</accession>
<feature type="compositionally biased region" description="Polar residues" evidence="1">
    <location>
        <begin position="47"/>
        <end position="59"/>
    </location>
</feature>
<feature type="compositionally biased region" description="Low complexity" evidence="1">
    <location>
        <begin position="1"/>
        <end position="15"/>
    </location>
</feature>
<name>A0AAN6SBX0_9PEZI</name>
<evidence type="ECO:0000313" key="3">
    <source>
        <dbReference type="Proteomes" id="UP001303222"/>
    </source>
</evidence>
<dbReference type="EMBL" id="MU859295">
    <property type="protein sequence ID" value="KAK3947975.1"/>
    <property type="molecule type" value="Genomic_DNA"/>
</dbReference>
<comment type="caution">
    <text evidence="2">The sequence shown here is derived from an EMBL/GenBank/DDBJ whole genome shotgun (WGS) entry which is preliminary data.</text>
</comment>
<feature type="region of interest" description="Disordered" evidence="1">
    <location>
        <begin position="1"/>
        <end position="59"/>
    </location>
</feature>
<dbReference type="AlphaFoldDB" id="A0AAN6SBX0"/>
<feature type="compositionally biased region" description="Polar residues" evidence="1">
    <location>
        <begin position="28"/>
        <end position="37"/>
    </location>
</feature>
<sequence>MSSSNSTSNNMSPTSEVEDTFQAFLHGSASTSPQRPASENAHMPSHARSTSTFSSASDGVLGNSQATSFMPFEHRHSYPSTLHQFPMQAEQVNPMFTATSGFPGMPAMTQSNGATVAHRRFTSLPMVNQGGWNSSQQVPLPFQPGVYQNGDGFPMPMVNVNGNMAPEWTERHTEILKEGKRMGKTVPQIIVELYRLDGRMRSSNCVTKRWLRMKESCVPKRVSSACHEPTSRYDG</sequence>
<evidence type="ECO:0000313" key="2">
    <source>
        <dbReference type="EMBL" id="KAK3947975.1"/>
    </source>
</evidence>
<dbReference type="Proteomes" id="UP001303222">
    <property type="component" value="Unassembled WGS sequence"/>
</dbReference>
<proteinExistence type="predicted"/>
<reference evidence="2" key="2">
    <citation type="submission" date="2023-06" db="EMBL/GenBank/DDBJ databases">
        <authorList>
            <consortium name="Lawrence Berkeley National Laboratory"/>
            <person name="Mondo S.J."/>
            <person name="Hensen N."/>
            <person name="Bonometti L."/>
            <person name="Westerberg I."/>
            <person name="Brannstrom I.O."/>
            <person name="Guillou S."/>
            <person name="Cros-Aarteil S."/>
            <person name="Calhoun S."/>
            <person name="Haridas S."/>
            <person name="Kuo A."/>
            <person name="Pangilinan J."/>
            <person name="Riley R."/>
            <person name="Labutti K."/>
            <person name="Andreopoulos B."/>
            <person name="Lipzen A."/>
            <person name="Chen C."/>
            <person name="Yanf M."/>
            <person name="Daum C."/>
            <person name="Ng V."/>
            <person name="Clum A."/>
            <person name="Steindorff A."/>
            <person name="Ohm R."/>
            <person name="Martin F."/>
            <person name="Silar P."/>
            <person name="Natvig D."/>
            <person name="Lalanne C."/>
            <person name="Gautier V."/>
            <person name="Ament-Velasquez S.L."/>
            <person name="Kruys A."/>
            <person name="Hutchinson M.I."/>
            <person name="Powell A.J."/>
            <person name="Barry K."/>
            <person name="Miller A.N."/>
            <person name="Grigoriev I.V."/>
            <person name="Debuchy R."/>
            <person name="Gladieux P."/>
            <person name="Thoren M.H."/>
            <person name="Johannesson H."/>
        </authorList>
    </citation>
    <scope>NUCLEOTIDE SEQUENCE</scope>
    <source>
        <strain evidence="2">CBS 626.80</strain>
    </source>
</reference>
<keyword evidence="3" id="KW-1185">Reference proteome</keyword>